<dbReference type="AlphaFoldDB" id="A0A833SNT4"/>
<organism evidence="1 2">
    <name type="scientific">Phytophthora infestans</name>
    <name type="common">Potato late blight agent</name>
    <name type="synonym">Botrytis infestans</name>
    <dbReference type="NCBI Taxonomy" id="4787"/>
    <lineage>
        <taxon>Eukaryota</taxon>
        <taxon>Sar</taxon>
        <taxon>Stramenopiles</taxon>
        <taxon>Oomycota</taxon>
        <taxon>Peronosporomycetes</taxon>
        <taxon>Peronosporales</taxon>
        <taxon>Peronosporaceae</taxon>
        <taxon>Phytophthora</taxon>
    </lineage>
</organism>
<sequence>MTDRVICTSRGGDKTQLWDESSLPAGICVDNAEVAGAVQDAALDGDNAKLSGDSFRQGS</sequence>
<comment type="caution">
    <text evidence="1">The sequence shown here is derived from an EMBL/GenBank/DDBJ whole genome shotgun (WGS) entry which is preliminary data.</text>
</comment>
<name>A0A833SNT4_PHYIN</name>
<gene>
    <name evidence="1" type="ORF">GN244_ATG11960</name>
</gene>
<keyword evidence="2" id="KW-1185">Reference proteome</keyword>
<accession>A0A833SNT4</accession>
<dbReference type="Proteomes" id="UP000602510">
    <property type="component" value="Unassembled WGS sequence"/>
</dbReference>
<evidence type="ECO:0000313" key="2">
    <source>
        <dbReference type="Proteomes" id="UP000602510"/>
    </source>
</evidence>
<protein>
    <submittedName>
        <fullName evidence="1">Uncharacterized protein</fullName>
    </submittedName>
</protein>
<proteinExistence type="predicted"/>
<evidence type="ECO:0000313" key="1">
    <source>
        <dbReference type="EMBL" id="KAF4035964.1"/>
    </source>
</evidence>
<dbReference type="EMBL" id="WSZM01000286">
    <property type="protein sequence ID" value="KAF4035964.1"/>
    <property type="molecule type" value="Genomic_DNA"/>
</dbReference>
<reference evidence="1" key="1">
    <citation type="submission" date="2020-04" db="EMBL/GenBank/DDBJ databases">
        <title>Hybrid Assembly of Korean Phytophthora infestans isolates.</title>
        <authorList>
            <person name="Prokchorchik M."/>
            <person name="Lee Y."/>
            <person name="Seo J."/>
            <person name="Cho J.-H."/>
            <person name="Park Y.-E."/>
            <person name="Jang D.-C."/>
            <person name="Im J.-S."/>
            <person name="Choi J.-G."/>
            <person name="Park H.-J."/>
            <person name="Lee G.-B."/>
            <person name="Lee Y.-G."/>
            <person name="Hong S.-Y."/>
            <person name="Cho K."/>
            <person name="Sohn K.H."/>
        </authorList>
    </citation>
    <scope>NUCLEOTIDE SEQUENCE</scope>
    <source>
        <strain evidence="1">KR_1_A1</strain>
    </source>
</reference>